<dbReference type="CDD" id="cd12148">
    <property type="entry name" value="fungal_TF_MHR"/>
    <property type="match status" value="1"/>
</dbReference>
<accession>A0A4R8Q1K2</accession>
<protein>
    <submittedName>
        <fullName evidence="7">Uncharacterized protein</fullName>
    </submittedName>
</protein>
<dbReference type="AlphaFoldDB" id="A0A4R8Q1K2"/>
<proteinExistence type="predicted"/>
<evidence type="ECO:0000256" key="6">
    <source>
        <dbReference type="SAM" id="MobiDB-lite"/>
    </source>
</evidence>
<dbReference type="PANTHER" id="PTHR46910:SF37">
    <property type="entry name" value="ZN(II)2CYS6 TRANSCRIPTION FACTOR (EUROFUNG)"/>
    <property type="match status" value="1"/>
</dbReference>
<evidence type="ECO:0000313" key="8">
    <source>
        <dbReference type="Proteomes" id="UP000295083"/>
    </source>
</evidence>
<evidence type="ECO:0000256" key="4">
    <source>
        <dbReference type="ARBA" id="ARBA00023163"/>
    </source>
</evidence>
<dbReference type="GO" id="GO:0003677">
    <property type="term" value="F:DNA binding"/>
    <property type="evidence" value="ECO:0007669"/>
    <property type="project" value="UniProtKB-KW"/>
</dbReference>
<organism evidence="7 8">
    <name type="scientific">Colletotrichum spinosum</name>
    <dbReference type="NCBI Taxonomy" id="1347390"/>
    <lineage>
        <taxon>Eukaryota</taxon>
        <taxon>Fungi</taxon>
        <taxon>Dikarya</taxon>
        <taxon>Ascomycota</taxon>
        <taxon>Pezizomycotina</taxon>
        <taxon>Sordariomycetes</taxon>
        <taxon>Hypocreomycetidae</taxon>
        <taxon>Glomerellales</taxon>
        <taxon>Glomerellaceae</taxon>
        <taxon>Colletotrichum</taxon>
        <taxon>Colletotrichum orbiculare species complex</taxon>
    </lineage>
</organism>
<dbReference type="GO" id="GO:0005634">
    <property type="term" value="C:nucleus"/>
    <property type="evidence" value="ECO:0007669"/>
    <property type="project" value="UniProtKB-SubCell"/>
</dbReference>
<feature type="compositionally biased region" description="Pro residues" evidence="6">
    <location>
        <begin position="31"/>
        <end position="43"/>
    </location>
</feature>
<name>A0A4R8Q1K2_9PEZI</name>
<keyword evidence="8" id="KW-1185">Reference proteome</keyword>
<sequence length="334" mass="37189">MEMKTYAYNHVDGADPIEADVYFEPGDSSGPPKPASMPNPPPRARAGRRLRQRRPGRAVLAVLHADLLWARRADCSPDRKHALTIIAASSPTKDQRAPTRKMVRAARDVLRSLGDEERREATHDLDSFAISGTPSETEPWAYMLFGHYLCLHAFVLLQQMVIGPVWCILSGFDASLSLAQGRAPGISNGLYDRDLSYLDEPSRSDSTAGPPSRAQMSNWWCKLSQIQNQYCAVTQALVSRLEGLSEPTRRLAAWKNRLPSAHRPDGIILVPPENYSHVVLLHLEYFNFLRTVHLAATIMRQSQSGISDQTTSDLHAGEVICVEAARLFIKILNK</sequence>
<gene>
    <name evidence="7" type="ORF">C8035_v000978</name>
</gene>
<dbReference type="InterPro" id="IPR050987">
    <property type="entry name" value="AtrR-like"/>
</dbReference>
<keyword evidence="2" id="KW-0805">Transcription regulation</keyword>
<keyword evidence="4" id="KW-0804">Transcription</keyword>
<comment type="caution">
    <text evidence="7">The sequence shown here is derived from an EMBL/GenBank/DDBJ whole genome shotgun (WGS) entry which is preliminary data.</text>
</comment>
<evidence type="ECO:0000256" key="3">
    <source>
        <dbReference type="ARBA" id="ARBA00023125"/>
    </source>
</evidence>
<dbReference type="PANTHER" id="PTHR46910">
    <property type="entry name" value="TRANSCRIPTION FACTOR PDR1"/>
    <property type="match status" value="1"/>
</dbReference>
<evidence type="ECO:0000256" key="5">
    <source>
        <dbReference type="ARBA" id="ARBA00023242"/>
    </source>
</evidence>
<dbReference type="GO" id="GO:0003700">
    <property type="term" value="F:DNA-binding transcription factor activity"/>
    <property type="evidence" value="ECO:0007669"/>
    <property type="project" value="InterPro"/>
</dbReference>
<dbReference type="EMBL" id="QAPG01000093">
    <property type="protein sequence ID" value="TDZ31828.1"/>
    <property type="molecule type" value="Genomic_DNA"/>
</dbReference>
<dbReference type="Pfam" id="PF12006">
    <property type="entry name" value="DUF3500"/>
    <property type="match status" value="1"/>
</dbReference>
<feature type="region of interest" description="Disordered" evidence="6">
    <location>
        <begin position="18"/>
        <end position="53"/>
    </location>
</feature>
<reference evidence="7 8" key="1">
    <citation type="submission" date="2018-11" db="EMBL/GenBank/DDBJ databases">
        <title>Genome sequence and assembly of Colletotrichum spinosum.</title>
        <authorList>
            <person name="Gan P."/>
            <person name="Shirasu K."/>
        </authorList>
    </citation>
    <scope>NUCLEOTIDE SEQUENCE [LARGE SCALE GENOMIC DNA]</scope>
    <source>
        <strain evidence="7 8">CBS 515.97</strain>
    </source>
</reference>
<dbReference type="Proteomes" id="UP000295083">
    <property type="component" value="Unassembled WGS sequence"/>
</dbReference>
<dbReference type="InterPro" id="IPR021889">
    <property type="entry name" value="DUF3500"/>
</dbReference>
<keyword evidence="3" id="KW-0238">DNA-binding</keyword>
<evidence type="ECO:0000313" key="7">
    <source>
        <dbReference type="EMBL" id="TDZ31828.1"/>
    </source>
</evidence>
<comment type="subcellular location">
    <subcellularLocation>
        <location evidence="1">Nucleus</location>
    </subcellularLocation>
</comment>
<evidence type="ECO:0000256" key="1">
    <source>
        <dbReference type="ARBA" id="ARBA00004123"/>
    </source>
</evidence>
<evidence type="ECO:0000256" key="2">
    <source>
        <dbReference type="ARBA" id="ARBA00023015"/>
    </source>
</evidence>
<keyword evidence="5" id="KW-0539">Nucleus</keyword>